<dbReference type="InterPro" id="IPR024983">
    <property type="entry name" value="CHAT_dom"/>
</dbReference>
<organism evidence="2 3">
    <name type="scientific">Mycena pura</name>
    <dbReference type="NCBI Taxonomy" id="153505"/>
    <lineage>
        <taxon>Eukaryota</taxon>
        <taxon>Fungi</taxon>
        <taxon>Dikarya</taxon>
        <taxon>Basidiomycota</taxon>
        <taxon>Agaricomycotina</taxon>
        <taxon>Agaricomycetes</taxon>
        <taxon>Agaricomycetidae</taxon>
        <taxon>Agaricales</taxon>
        <taxon>Marasmiineae</taxon>
        <taxon>Mycenaceae</taxon>
        <taxon>Mycena</taxon>
    </lineage>
</organism>
<dbReference type="SUPFAM" id="SSF48452">
    <property type="entry name" value="TPR-like"/>
    <property type="match status" value="1"/>
</dbReference>
<dbReference type="Gene3D" id="1.25.40.10">
    <property type="entry name" value="Tetratricopeptide repeat domain"/>
    <property type="match status" value="2"/>
</dbReference>
<comment type="caution">
    <text evidence="2">The sequence shown here is derived from an EMBL/GenBank/DDBJ whole genome shotgun (WGS) entry which is preliminary data.</text>
</comment>
<dbReference type="Pfam" id="PF12770">
    <property type="entry name" value="CHAT"/>
    <property type="match status" value="1"/>
</dbReference>
<evidence type="ECO:0000313" key="3">
    <source>
        <dbReference type="Proteomes" id="UP001219525"/>
    </source>
</evidence>
<dbReference type="PANTHER" id="PTHR19959">
    <property type="entry name" value="KINESIN LIGHT CHAIN"/>
    <property type="match status" value="1"/>
</dbReference>
<reference evidence="2" key="1">
    <citation type="submission" date="2023-03" db="EMBL/GenBank/DDBJ databases">
        <title>Massive genome expansion in bonnet fungi (Mycena s.s.) driven by repeated elements and novel gene families across ecological guilds.</title>
        <authorList>
            <consortium name="Lawrence Berkeley National Laboratory"/>
            <person name="Harder C.B."/>
            <person name="Miyauchi S."/>
            <person name="Viragh M."/>
            <person name="Kuo A."/>
            <person name="Thoen E."/>
            <person name="Andreopoulos B."/>
            <person name="Lu D."/>
            <person name="Skrede I."/>
            <person name="Drula E."/>
            <person name="Henrissat B."/>
            <person name="Morin E."/>
            <person name="Kohler A."/>
            <person name="Barry K."/>
            <person name="LaButti K."/>
            <person name="Morin E."/>
            <person name="Salamov A."/>
            <person name="Lipzen A."/>
            <person name="Mereny Z."/>
            <person name="Hegedus B."/>
            <person name="Baldrian P."/>
            <person name="Stursova M."/>
            <person name="Weitz H."/>
            <person name="Taylor A."/>
            <person name="Grigoriev I.V."/>
            <person name="Nagy L.G."/>
            <person name="Martin F."/>
            <person name="Kauserud H."/>
        </authorList>
    </citation>
    <scope>NUCLEOTIDE SEQUENCE</scope>
    <source>
        <strain evidence="2">9144</strain>
    </source>
</reference>
<feature type="domain" description="CHAT" evidence="1">
    <location>
        <begin position="842"/>
        <end position="1120"/>
    </location>
</feature>
<dbReference type="Proteomes" id="UP001219525">
    <property type="component" value="Unassembled WGS sequence"/>
</dbReference>
<evidence type="ECO:0000259" key="1">
    <source>
        <dbReference type="Pfam" id="PF12770"/>
    </source>
</evidence>
<proteinExistence type="predicted"/>
<dbReference type="InterPro" id="IPR011990">
    <property type="entry name" value="TPR-like_helical_dom_sf"/>
</dbReference>
<name>A0AAD6Y0H7_9AGAR</name>
<sequence>MHRAAEAKDAEALLLYHAVDEATPDSVIEMLRKVMHGLTQHHEQALAVLVTLGSALVDRNRDKADLDEAVRLLQRALDRHPRNPLYQAQRHILNCLSTALLNRFDLCETKTDIDGAISRLQEAIEVVPDGNRNKLVLLDNLCEAFTRRFIYYEVDSDADGAVEMAGNALDLTPDNHPQEPVRVDALGRSLSRRYEVTGNPADARRAIAAAENALRMITAAHPDYVEFHMNLAITYSTFYRRFLRLRHIADLERAIELLRSVQTDTRNARMHRTVLGKLGVCLVSRYSFLDESADVVEAIALLEETVAMTPDVDEDSRDHLNYLTTAYTARFERLGDIGDIDKSISLLENCLQKPQSVLENYQACKDNLGSALILRFRAISGIRDVDRAIEVLDQVVASTEDKNRNKHGRLTNLGIAHLLRFTETQKLADIQAAVASFENVVKATQESCHPRRDFFLNNLALALNRRFDWRSDIHPGDIDRAIALFEEAVQLCPDNRSGKAAYLNNLVVSLLFRFRREHNFSDIEKAIVSGTACARLTPVTHVDYSSHQFNLGEAWLLHFREKRERVALNIGIQCFSYAALASSGPPRTRFRAASEWSHCAWADRHESLLEACKTVLELLPQVAWLGLPFSNRLHELIQIGNIVNAAAAASLERGTAENAVEWLEQGRSIVWGQLLQLRSPTDELHEIRPDLATRFRQLSSALEKSNDDLTLENAGQSHRRLTAEWQALLSEIRETTKLKRFLLPKTLSELIAVGLPEPVIMLNVSVFRCDALILVPWSTSVKHLPLINFSFEDATRLRNSLGSLLQANGRHIFEDTSRKGKRENLPTGLDTDQVFASILAELWLNVVHPIVEAPELEPKSINQLPRLWWCPTGALTFLPLHAAGVHDNPTPGNKLSDFAISSYIPTLRALRNYPSSLSEDQQKFRLLGVAVPSGSSPLPGTREELGRISDRVGLSRFVPLIGGHATIEAVSCGIEECRWAHFACHGLQDPLDPSQSSLLLTNETHLTISQLTQLSLPHAELAFLSACQTATGDATLTDEAMHLSAGMLHAGYHSVVGTMWSIMDRDAPQVSDDFYRYLLRKNTPDYRESARALHEAVDNLRLKKDRRSFLAWVPFIHIGA</sequence>
<accession>A0AAD6Y0H7</accession>
<dbReference type="AlphaFoldDB" id="A0AAD6Y0H7"/>
<keyword evidence="3" id="KW-1185">Reference proteome</keyword>
<dbReference type="EMBL" id="JARJCW010000108">
    <property type="protein sequence ID" value="KAJ7193472.1"/>
    <property type="molecule type" value="Genomic_DNA"/>
</dbReference>
<gene>
    <name evidence="2" type="ORF">GGX14DRAFT_378993</name>
</gene>
<protein>
    <submittedName>
        <fullName evidence="2">CHAT domain-containing protein</fullName>
    </submittedName>
</protein>
<dbReference type="PANTHER" id="PTHR19959:SF119">
    <property type="entry name" value="FUNGAL LIPASE-LIKE DOMAIN-CONTAINING PROTEIN"/>
    <property type="match status" value="1"/>
</dbReference>
<evidence type="ECO:0000313" key="2">
    <source>
        <dbReference type="EMBL" id="KAJ7193472.1"/>
    </source>
</evidence>